<name>A0A919SSP8_9ACTN</name>
<dbReference type="EMBL" id="BOQL01000069">
    <property type="protein sequence ID" value="GIM77812.1"/>
    <property type="molecule type" value="Genomic_DNA"/>
</dbReference>
<dbReference type="PANTHER" id="PTHR30055:SF234">
    <property type="entry name" value="HTH-TYPE TRANSCRIPTIONAL REGULATOR BETI"/>
    <property type="match status" value="1"/>
</dbReference>
<dbReference type="PROSITE" id="PS50977">
    <property type="entry name" value="HTH_TETR_2"/>
    <property type="match status" value="1"/>
</dbReference>
<accession>A0A919SSP8</accession>
<feature type="domain" description="HTH tetR-type" evidence="5">
    <location>
        <begin position="9"/>
        <end position="69"/>
    </location>
</feature>
<evidence type="ECO:0000256" key="3">
    <source>
        <dbReference type="ARBA" id="ARBA00023163"/>
    </source>
</evidence>
<dbReference type="SUPFAM" id="SSF46689">
    <property type="entry name" value="Homeodomain-like"/>
    <property type="match status" value="1"/>
</dbReference>
<keyword evidence="2 4" id="KW-0238">DNA-binding</keyword>
<dbReference type="AlphaFoldDB" id="A0A919SSP8"/>
<dbReference type="GO" id="GO:0003700">
    <property type="term" value="F:DNA-binding transcription factor activity"/>
    <property type="evidence" value="ECO:0007669"/>
    <property type="project" value="TreeGrafter"/>
</dbReference>
<dbReference type="Gene3D" id="1.10.357.10">
    <property type="entry name" value="Tetracycline Repressor, domain 2"/>
    <property type="match status" value="1"/>
</dbReference>
<gene>
    <name evidence="6" type="ORF">Aau02nite_77780</name>
</gene>
<keyword evidence="7" id="KW-1185">Reference proteome</keyword>
<evidence type="ECO:0000256" key="4">
    <source>
        <dbReference type="PROSITE-ProRule" id="PRU00335"/>
    </source>
</evidence>
<dbReference type="Pfam" id="PF00440">
    <property type="entry name" value="TetR_N"/>
    <property type="match status" value="1"/>
</dbReference>
<evidence type="ECO:0000313" key="7">
    <source>
        <dbReference type="Proteomes" id="UP000681340"/>
    </source>
</evidence>
<keyword evidence="1" id="KW-0805">Transcription regulation</keyword>
<dbReference type="InterPro" id="IPR009057">
    <property type="entry name" value="Homeodomain-like_sf"/>
</dbReference>
<evidence type="ECO:0000259" key="5">
    <source>
        <dbReference type="PROSITE" id="PS50977"/>
    </source>
</evidence>
<reference evidence="6" key="1">
    <citation type="submission" date="2021-03" db="EMBL/GenBank/DDBJ databases">
        <title>Whole genome shotgun sequence of Actinoplanes auranticolor NBRC 12245.</title>
        <authorList>
            <person name="Komaki H."/>
            <person name="Tamura T."/>
        </authorList>
    </citation>
    <scope>NUCLEOTIDE SEQUENCE</scope>
    <source>
        <strain evidence="6">NBRC 12245</strain>
    </source>
</reference>
<dbReference type="InterPro" id="IPR050109">
    <property type="entry name" value="HTH-type_TetR-like_transc_reg"/>
</dbReference>
<evidence type="ECO:0000313" key="6">
    <source>
        <dbReference type="EMBL" id="GIM77812.1"/>
    </source>
</evidence>
<evidence type="ECO:0000256" key="1">
    <source>
        <dbReference type="ARBA" id="ARBA00023015"/>
    </source>
</evidence>
<dbReference type="GO" id="GO:0000976">
    <property type="term" value="F:transcription cis-regulatory region binding"/>
    <property type="evidence" value="ECO:0007669"/>
    <property type="project" value="TreeGrafter"/>
</dbReference>
<dbReference type="PANTHER" id="PTHR30055">
    <property type="entry name" value="HTH-TYPE TRANSCRIPTIONAL REGULATOR RUTR"/>
    <property type="match status" value="1"/>
</dbReference>
<dbReference type="Proteomes" id="UP000681340">
    <property type="component" value="Unassembled WGS sequence"/>
</dbReference>
<keyword evidence="3" id="KW-0804">Transcription</keyword>
<evidence type="ECO:0000256" key="2">
    <source>
        <dbReference type="ARBA" id="ARBA00023125"/>
    </source>
</evidence>
<feature type="DNA-binding region" description="H-T-H motif" evidence="4">
    <location>
        <begin position="32"/>
        <end position="51"/>
    </location>
</feature>
<dbReference type="InterPro" id="IPR001647">
    <property type="entry name" value="HTH_TetR"/>
</dbReference>
<sequence length="191" mass="20903">MAVTAVRAADSRQRFIDAAIGLFTRHSFAGTSLQMIADEVGVTKSAVHHHFRTREELLNAVVEPLLGEVRRAVEAAEGKRGRRARAERMLTGFVDLAVRNRLLVPMLVGDPGPIEMLRSRTEVSDLVNRMIMLLADLDPGVGGWIKADMVMAGIAGGMSARSSGLDDDVLRRYLIEASRRTLGLRAPRCLT</sequence>
<dbReference type="PRINTS" id="PR00455">
    <property type="entry name" value="HTHTETR"/>
</dbReference>
<organism evidence="6 7">
    <name type="scientific">Actinoplanes auranticolor</name>
    <dbReference type="NCBI Taxonomy" id="47988"/>
    <lineage>
        <taxon>Bacteria</taxon>
        <taxon>Bacillati</taxon>
        <taxon>Actinomycetota</taxon>
        <taxon>Actinomycetes</taxon>
        <taxon>Micromonosporales</taxon>
        <taxon>Micromonosporaceae</taxon>
        <taxon>Actinoplanes</taxon>
    </lineage>
</organism>
<proteinExistence type="predicted"/>
<protein>
    <submittedName>
        <fullName evidence="6">TetR family transcriptional regulator</fullName>
    </submittedName>
</protein>
<comment type="caution">
    <text evidence="6">The sequence shown here is derived from an EMBL/GenBank/DDBJ whole genome shotgun (WGS) entry which is preliminary data.</text>
</comment>